<dbReference type="PANTHER" id="PTHR33508">
    <property type="entry name" value="UPF0056 MEMBRANE PROTEIN YHCE"/>
    <property type="match status" value="1"/>
</dbReference>
<dbReference type="EMBL" id="QZJZ01000035">
    <property type="protein sequence ID" value="RJP60088.1"/>
    <property type="molecule type" value="Genomic_DNA"/>
</dbReference>
<evidence type="ECO:0000256" key="1">
    <source>
        <dbReference type="ARBA" id="ARBA00004651"/>
    </source>
</evidence>
<evidence type="ECO:0000256" key="5">
    <source>
        <dbReference type="ARBA" id="ARBA00022989"/>
    </source>
</evidence>
<name>A0A3A4RCN5_9BACT</name>
<comment type="subcellular location">
    <subcellularLocation>
        <location evidence="1 7">Cell membrane</location>
        <topology evidence="1 7">Multi-pass membrane protein</topology>
    </subcellularLocation>
</comment>
<dbReference type="AlphaFoldDB" id="A0A3A4RCN5"/>
<protein>
    <recommendedName>
        <fullName evidence="7">UPF0056 membrane protein</fullName>
    </recommendedName>
</protein>
<evidence type="ECO:0000256" key="6">
    <source>
        <dbReference type="ARBA" id="ARBA00023136"/>
    </source>
</evidence>
<evidence type="ECO:0000313" key="8">
    <source>
        <dbReference type="EMBL" id="RJP60088.1"/>
    </source>
</evidence>
<evidence type="ECO:0000256" key="3">
    <source>
        <dbReference type="ARBA" id="ARBA00022475"/>
    </source>
</evidence>
<keyword evidence="5 7" id="KW-1133">Transmembrane helix</keyword>
<comment type="caution">
    <text evidence="8">The sequence shown here is derived from an EMBL/GenBank/DDBJ whole genome shotgun (WGS) entry which is preliminary data.</text>
</comment>
<feature type="transmembrane region" description="Helical" evidence="7">
    <location>
        <begin position="65"/>
        <end position="87"/>
    </location>
</feature>
<feature type="transmembrane region" description="Helical" evidence="7">
    <location>
        <begin position="108"/>
        <end position="127"/>
    </location>
</feature>
<keyword evidence="4 7" id="KW-0812">Transmembrane</keyword>
<dbReference type="PANTHER" id="PTHR33508:SF1">
    <property type="entry name" value="UPF0056 MEMBRANE PROTEIN YHCE"/>
    <property type="match status" value="1"/>
</dbReference>
<dbReference type="Pfam" id="PF01914">
    <property type="entry name" value="MarC"/>
    <property type="match status" value="1"/>
</dbReference>
<organism evidence="8 9">
    <name type="scientific">Candidatus Auribacter fodinae</name>
    <dbReference type="NCBI Taxonomy" id="2093366"/>
    <lineage>
        <taxon>Bacteria</taxon>
        <taxon>Pseudomonadati</taxon>
        <taxon>Candidatus Auribacterota</taxon>
        <taxon>Candidatus Auribacteria</taxon>
        <taxon>Candidatus Auribacterales</taxon>
        <taxon>Candidatus Auribacteraceae</taxon>
        <taxon>Candidatus Auribacter</taxon>
    </lineage>
</organism>
<proteinExistence type="inferred from homology"/>
<dbReference type="InterPro" id="IPR002771">
    <property type="entry name" value="Multi_antbiot-R_MarC"/>
</dbReference>
<evidence type="ECO:0000256" key="4">
    <source>
        <dbReference type="ARBA" id="ARBA00022692"/>
    </source>
</evidence>
<feature type="transmembrane region" description="Helical" evidence="7">
    <location>
        <begin position="6"/>
        <end position="28"/>
    </location>
</feature>
<feature type="transmembrane region" description="Helical" evidence="7">
    <location>
        <begin position="133"/>
        <end position="154"/>
    </location>
</feature>
<accession>A0A3A4RCN5</accession>
<sequence length="192" mass="20394">MIKNILLAFIPLFVAVDAIGVLPMFVSLTQGLNQQEKRTVIIQSMITALCLAFGFIFLGKAVFKFLGITIGDFMIAGGSVLFCIAIIDILNPEKKRRLPSKDMGAVPLGTPLIVGPAVLTTSLAIIAEYGTAATLISVLLNVLLAGLIFSFSRLLIKTLGEAGTKALSKVMALLLAAIAVMMIRKGIFQVIS</sequence>
<evidence type="ECO:0000256" key="7">
    <source>
        <dbReference type="RuleBase" id="RU362048"/>
    </source>
</evidence>
<gene>
    <name evidence="8" type="ORF">C4541_04785</name>
</gene>
<reference evidence="8 9" key="1">
    <citation type="journal article" date="2017" name="ISME J.">
        <title>Energy and carbon metabolisms in a deep terrestrial subsurface fluid microbial community.</title>
        <authorList>
            <person name="Momper L."/>
            <person name="Jungbluth S.P."/>
            <person name="Lee M.D."/>
            <person name="Amend J.P."/>
        </authorList>
    </citation>
    <scope>NUCLEOTIDE SEQUENCE [LARGE SCALE GENOMIC DNA]</scope>
    <source>
        <strain evidence="8">SURF_26</strain>
    </source>
</reference>
<feature type="transmembrane region" description="Helical" evidence="7">
    <location>
        <begin position="166"/>
        <end position="183"/>
    </location>
</feature>
<comment type="similarity">
    <text evidence="2 7">Belongs to the UPF0056 (MarC) family.</text>
</comment>
<dbReference type="Proteomes" id="UP000266426">
    <property type="component" value="Unassembled WGS sequence"/>
</dbReference>
<keyword evidence="3" id="KW-1003">Cell membrane</keyword>
<evidence type="ECO:0000256" key="2">
    <source>
        <dbReference type="ARBA" id="ARBA00009784"/>
    </source>
</evidence>
<dbReference type="GO" id="GO:0005886">
    <property type="term" value="C:plasma membrane"/>
    <property type="evidence" value="ECO:0007669"/>
    <property type="project" value="UniProtKB-SubCell"/>
</dbReference>
<dbReference type="NCBIfam" id="TIGR00427">
    <property type="entry name" value="NAAT family transporter"/>
    <property type="match status" value="1"/>
</dbReference>
<feature type="transmembrane region" description="Helical" evidence="7">
    <location>
        <begin position="40"/>
        <end position="59"/>
    </location>
</feature>
<keyword evidence="6 7" id="KW-0472">Membrane</keyword>
<evidence type="ECO:0000313" key="9">
    <source>
        <dbReference type="Proteomes" id="UP000266426"/>
    </source>
</evidence>